<feature type="region of interest" description="Disordered" evidence="1">
    <location>
        <begin position="127"/>
        <end position="174"/>
    </location>
</feature>
<proteinExistence type="predicted"/>
<name>A0A517M5U1_9BACT</name>
<protein>
    <recommendedName>
        <fullName evidence="5">Lipoprotein</fullName>
    </recommendedName>
</protein>
<evidence type="ECO:0008006" key="5">
    <source>
        <dbReference type="Google" id="ProtNLM"/>
    </source>
</evidence>
<gene>
    <name evidence="3" type="ORF">EC9_44440</name>
</gene>
<dbReference type="RefSeq" id="WP_145348086.1">
    <property type="nucleotide sequence ID" value="NZ_CP036261.1"/>
</dbReference>
<dbReference type="EMBL" id="CP036261">
    <property type="protein sequence ID" value="QDS90237.1"/>
    <property type="molecule type" value="Genomic_DNA"/>
</dbReference>
<dbReference type="KEGG" id="ruv:EC9_44440"/>
<evidence type="ECO:0000256" key="2">
    <source>
        <dbReference type="SAM" id="SignalP"/>
    </source>
</evidence>
<accession>A0A517M5U1</accession>
<reference evidence="3 4" key="1">
    <citation type="submission" date="2019-02" db="EMBL/GenBank/DDBJ databases">
        <title>Deep-cultivation of Planctomycetes and their phenomic and genomic characterization uncovers novel biology.</title>
        <authorList>
            <person name="Wiegand S."/>
            <person name="Jogler M."/>
            <person name="Boedeker C."/>
            <person name="Pinto D."/>
            <person name="Vollmers J."/>
            <person name="Rivas-Marin E."/>
            <person name="Kohn T."/>
            <person name="Peeters S.H."/>
            <person name="Heuer A."/>
            <person name="Rast P."/>
            <person name="Oberbeckmann S."/>
            <person name="Bunk B."/>
            <person name="Jeske O."/>
            <person name="Meyerdierks A."/>
            <person name="Storesund J.E."/>
            <person name="Kallscheuer N."/>
            <person name="Luecker S."/>
            <person name="Lage O.M."/>
            <person name="Pohl T."/>
            <person name="Merkel B.J."/>
            <person name="Hornburger P."/>
            <person name="Mueller R.-W."/>
            <person name="Bruemmer F."/>
            <person name="Labrenz M."/>
            <person name="Spormann A.M."/>
            <person name="Op den Camp H."/>
            <person name="Overmann J."/>
            <person name="Amann R."/>
            <person name="Jetten M.S.M."/>
            <person name="Mascher T."/>
            <person name="Medema M.H."/>
            <person name="Devos D.P."/>
            <person name="Kaster A.-K."/>
            <person name="Ovreas L."/>
            <person name="Rohde M."/>
            <person name="Galperin M.Y."/>
            <person name="Jogler C."/>
        </authorList>
    </citation>
    <scope>NUCLEOTIDE SEQUENCE [LARGE SCALE GENOMIC DNA]</scope>
    <source>
        <strain evidence="3 4">EC9</strain>
    </source>
</reference>
<keyword evidence="2" id="KW-0732">Signal</keyword>
<dbReference type="OrthoDB" id="275740at2"/>
<dbReference type="AlphaFoldDB" id="A0A517M5U1"/>
<evidence type="ECO:0000313" key="4">
    <source>
        <dbReference type="Proteomes" id="UP000319557"/>
    </source>
</evidence>
<dbReference type="Proteomes" id="UP000319557">
    <property type="component" value="Chromosome"/>
</dbReference>
<dbReference type="PROSITE" id="PS51257">
    <property type="entry name" value="PROKAR_LIPOPROTEIN"/>
    <property type="match status" value="1"/>
</dbReference>
<sequence precursor="true">MRHQTTSLVALIAFVALASGCRQGATVPNPLTALTPSRVPPPATGSYPIPDRYYKGQPAAGQASTAAGQSAVNLASNDAAVGSGAIGSGVVQSSFVDRNSTPQPAASVTQTGGDLSGFRGFAEARQPVPLSTPASNFAPTPQPATSTAQYAGMQDEPPAPKPSTSPLNWQQPVQ</sequence>
<feature type="signal peptide" evidence="2">
    <location>
        <begin position="1"/>
        <end position="18"/>
    </location>
</feature>
<feature type="compositionally biased region" description="Polar residues" evidence="1">
    <location>
        <begin position="164"/>
        <end position="174"/>
    </location>
</feature>
<keyword evidence="4" id="KW-1185">Reference proteome</keyword>
<organism evidence="3 4">
    <name type="scientific">Rosistilla ulvae</name>
    <dbReference type="NCBI Taxonomy" id="1930277"/>
    <lineage>
        <taxon>Bacteria</taxon>
        <taxon>Pseudomonadati</taxon>
        <taxon>Planctomycetota</taxon>
        <taxon>Planctomycetia</taxon>
        <taxon>Pirellulales</taxon>
        <taxon>Pirellulaceae</taxon>
        <taxon>Rosistilla</taxon>
    </lineage>
</organism>
<feature type="compositionally biased region" description="Polar residues" evidence="1">
    <location>
        <begin position="132"/>
        <end position="149"/>
    </location>
</feature>
<evidence type="ECO:0000313" key="3">
    <source>
        <dbReference type="EMBL" id="QDS90237.1"/>
    </source>
</evidence>
<feature type="chain" id="PRO_5022067913" description="Lipoprotein" evidence="2">
    <location>
        <begin position="19"/>
        <end position="174"/>
    </location>
</feature>
<evidence type="ECO:0000256" key="1">
    <source>
        <dbReference type="SAM" id="MobiDB-lite"/>
    </source>
</evidence>